<dbReference type="EMBL" id="RHHT01000046">
    <property type="protein sequence ID" value="RNB75122.1"/>
    <property type="molecule type" value="Genomic_DNA"/>
</dbReference>
<dbReference type="InterPro" id="IPR000086">
    <property type="entry name" value="NUDIX_hydrolase_dom"/>
</dbReference>
<dbReference type="GO" id="GO:0005829">
    <property type="term" value="C:cytosol"/>
    <property type="evidence" value="ECO:0007669"/>
    <property type="project" value="TreeGrafter"/>
</dbReference>
<evidence type="ECO:0000313" key="4">
    <source>
        <dbReference type="EMBL" id="RNB75122.1"/>
    </source>
</evidence>
<comment type="caution">
    <text evidence="4">The sequence shown here is derived from an EMBL/GenBank/DDBJ whole genome shotgun (WGS) entry which is preliminary data.</text>
</comment>
<dbReference type="AlphaFoldDB" id="A0A3M8CHC5"/>
<name>A0A3M8CHC5_9BACL</name>
<dbReference type="InterPro" id="IPR015797">
    <property type="entry name" value="NUDIX_hydrolase-like_dom_sf"/>
</dbReference>
<accession>A0A3M8CHC5</accession>
<dbReference type="GO" id="GO:0016787">
    <property type="term" value="F:hydrolase activity"/>
    <property type="evidence" value="ECO:0007669"/>
    <property type="project" value="UniProtKB-KW"/>
</dbReference>
<dbReference type="Gene3D" id="3.90.79.10">
    <property type="entry name" value="Nucleoside Triphosphate Pyrophosphohydrolase"/>
    <property type="match status" value="1"/>
</dbReference>
<dbReference type="PANTHER" id="PTHR11839:SF18">
    <property type="entry name" value="NUDIX HYDROLASE DOMAIN-CONTAINING PROTEIN"/>
    <property type="match status" value="1"/>
</dbReference>
<comment type="cofactor">
    <cofactor evidence="1">
        <name>Mg(2+)</name>
        <dbReference type="ChEBI" id="CHEBI:18420"/>
    </cofactor>
</comment>
<dbReference type="PANTHER" id="PTHR11839">
    <property type="entry name" value="UDP/ADP-SUGAR PYROPHOSPHATASE"/>
    <property type="match status" value="1"/>
</dbReference>
<keyword evidence="2 4" id="KW-0378">Hydrolase</keyword>
<dbReference type="GO" id="GO:0019693">
    <property type="term" value="P:ribose phosphate metabolic process"/>
    <property type="evidence" value="ECO:0007669"/>
    <property type="project" value="TreeGrafter"/>
</dbReference>
<feature type="domain" description="Nudix hydrolase" evidence="3">
    <location>
        <begin position="63"/>
        <end position="191"/>
    </location>
</feature>
<evidence type="ECO:0000313" key="5">
    <source>
        <dbReference type="Proteomes" id="UP000281915"/>
    </source>
</evidence>
<evidence type="ECO:0000256" key="1">
    <source>
        <dbReference type="ARBA" id="ARBA00001946"/>
    </source>
</evidence>
<gene>
    <name evidence="4" type="ORF">EDM58_19380</name>
</gene>
<proteinExistence type="predicted"/>
<dbReference type="PROSITE" id="PS51462">
    <property type="entry name" value="NUDIX"/>
    <property type="match status" value="1"/>
</dbReference>
<reference evidence="4 5" key="1">
    <citation type="submission" date="2018-10" db="EMBL/GenBank/DDBJ databases">
        <title>Phylogenomics of Brevibacillus.</title>
        <authorList>
            <person name="Dunlap C."/>
        </authorList>
    </citation>
    <scope>NUCLEOTIDE SEQUENCE [LARGE SCALE GENOMIC DNA]</scope>
    <source>
        <strain evidence="4 5">JCM 15085</strain>
    </source>
</reference>
<evidence type="ECO:0000256" key="2">
    <source>
        <dbReference type="ARBA" id="ARBA00022801"/>
    </source>
</evidence>
<dbReference type="FunFam" id="3.90.79.10:FF:000024">
    <property type="entry name" value="ADP-ribose pyrophosphatase"/>
    <property type="match status" value="1"/>
</dbReference>
<dbReference type="InterPro" id="IPR020084">
    <property type="entry name" value="NUDIX_hydrolase_CS"/>
</dbReference>
<organism evidence="4 5">
    <name type="scientific">Brevibacillus panacihumi</name>
    <dbReference type="NCBI Taxonomy" id="497735"/>
    <lineage>
        <taxon>Bacteria</taxon>
        <taxon>Bacillati</taxon>
        <taxon>Bacillota</taxon>
        <taxon>Bacilli</taxon>
        <taxon>Bacillales</taxon>
        <taxon>Paenibacillaceae</taxon>
        <taxon>Brevibacillus</taxon>
    </lineage>
</organism>
<dbReference type="PROSITE" id="PS00893">
    <property type="entry name" value="NUDIX_BOX"/>
    <property type="match status" value="1"/>
</dbReference>
<dbReference type="GO" id="GO:0006753">
    <property type="term" value="P:nucleoside phosphate metabolic process"/>
    <property type="evidence" value="ECO:0007669"/>
    <property type="project" value="TreeGrafter"/>
</dbReference>
<dbReference type="Pfam" id="PF00293">
    <property type="entry name" value="NUDIX"/>
    <property type="match status" value="1"/>
</dbReference>
<sequence length="204" mass="23249">MEVCIRIEPDLQSRRINVNQRQENHLYEKTISTQPIYDGRIIKVQVDEVLLPNGNTAKREIVKHQGAVAVIPLTEDGKMVVVRQFRKPLEKTIVEIPAGKLERGEDPLACAKRELEEETGYTARHYEKLSSFYTSPGFADELLHVYVATGLTKGESRPDEDEFVDMIELTLDEAHELHRTGEICDAKTIVALFAWENRLLRAHG</sequence>
<dbReference type="SUPFAM" id="SSF55811">
    <property type="entry name" value="Nudix"/>
    <property type="match status" value="1"/>
</dbReference>
<protein>
    <submittedName>
        <fullName evidence="4">NUDIX hydrolase</fullName>
    </submittedName>
</protein>
<evidence type="ECO:0000259" key="3">
    <source>
        <dbReference type="PROSITE" id="PS51462"/>
    </source>
</evidence>
<dbReference type="Proteomes" id="UP000281915">
    <property type="component" value="Unassembled WGS sequence"/>
</dbReference>